<organism evidence="8 9">
    <name type="scientific">Lutibacter oceani</name>
    <dbReference type="NCBI Taxonomy" id="1853311"/>
    <lineage>
        <taxon>Bacteria</taxon>
        <taxon>Pseudomonadati</taxon>
        <taxon>Bacteroidota</taxon>
        <taxon>Flavobacteriia</taxon>
        <taxon>Flavobacteriales</taxon>
        <taxon>Flavobacteriaceae</taxon>
        <taxon>Lutibacter</taxon>
    </lineage>
</organism>
<feature type="modified residue" description="N6-(pyridoxal phosphate)lysine" evidence="6">
    <location>
        <position position="263"/>
    </location>
</feature>
<comment type="caution">
    <text evidence="8">The sequence shown here is derived from an EMBL/GenBank/DDBJ whole genome shotgun (WGS) entry which is preliminary data.</text>
</comment>
<keyword evidence="3" id="KW-0210">Decarboxylase</keyword>
<accession>A0A3D9S0K7</accession>
<dbReference type="InterPro" id="IPR002129">
    <property type="entry name" value="PyrdxlP-dep_de-COase"/>
</dbReference>
<evidence type="ECO:0000256" key="4">
    <source>
        <dbReference type="ARBA" id="ARBA00022898"/>
    </source>
</evidence>
<gene>
    <name evidence="8" type="ORF">BX611_0653</name>
</gene>
<dbReference type="InterPro" id="IPR015422">
    <property type="entry name" value="PyrdxlP-dep_Trfase_small"/>
</dbReference>
<dbReference type="Pfam" id="PF00282">
    <property type="entry name" value="Pyridoxal_deC"/>
    <property type="match status" value="1"/>
</dbReference>
<dbReference type="GO" id="GO:0016831">
    <property type="term" value="F:carboxy-lyase activity"/>
    <property type="evidence" value="ECO:0007669"/>
    <property type="project" value="UniProtKB-KW"/>
</dbReference>
<dbReference type="InterPro" id="IPR051151">
    <property type="entry name" value="Group_II_Decarboxylase"/>
</dbReference>
<evidence type="ECO:0000256" key="7">
    <source>
        <dbReference type="RuleBase" id="RU000382"/>
    </source>
</evidence>
<keyword evidence="4 6" id="KW-0663">Pyridoxal phosphate</keyword>
<dbReference type="AlphaFoldDB" id="A0A3D9S0K7"/>
<name>A0A3D9S0K7_9FLAO</name>
<dbReference type="Gene3D" id="3.40.640.10">
    <property type="entry name" value="Type I PLP-dependent aspartate aminotransferase-like (Major domain)"/>
    <property type="match status" value="1"/>
</dbReference>
<evidence type="ECO:0000256" key="3">
    <source>
        <dbReference type="ARBA" id="ARBA00022793"/>
    </source>
</evidence>
<dbReference type="OrthoDB" id="9803665at2"/>
<dbReference type="InterPro" id="IPR015421">
    <property type="entry name" value="PyrdxlP-dep_Trfase_major"/>
</dbReference>
<dbReference type="InterPro" id="IPR015424">
    <property type="entry name" value="PyrdxlP-dep_Trfase"/>
</dbReference>
<evidence type="ECO:0000256" key="6">
    <source>
        <dbReference type="PIRSR" id="PIRSR602129-50"/>
    </source>
</evidence>
<dbReference type="EMBL" id="QTTQ01000009">
    <property type="protein sequence ID" value="REE83364.1"/>
    <property type="molecule type" value="Genomic_DNA"/>
</dbReference>
<dbReference type="PANTHER" id="PTHR46101:SF18">
    <property type="entry name" value="HISTIDINE DECARBOXYLASE"/>
    <property type="match status" value="1"/>
</dbReference>
<keyword evidence="5 7" id="KW-0456">Lyase</keyword>
<reference evidence="8 9" key="1">
    <citation type="submission" date="2018-08" db="EMBL/GenBank/DDBJ databases">
        <title>Genomic Encyclopedia of Type Strains, Phase III (KMG-III): the genomes of soil and plant-associated and newly described type strains.</title>
        <authorList>
            <person name="Whitman W."/>
        </authorList>
    </citation>
    <scope>NUCLEOTIDE SEQUENCE [LARGE SCALE GENOMIC DNA]</scope>
    <source>
        <strain evidence="8 9">325-5</strain>
    </source>
</reference>
<dbReference type="Gene3D" id="3.90.1150.10">
    <property type="entry name" value="Aspartate Aminotransferase, domain 1"/>
    <property type="match status" value="1"/>
</dbReference>
<evidence type="ECO:0000256" key="1">
    <source>
        <dbReference type="ARBA" id="ARBA00001933"/>
    </source>
</evidence>
<protein>
    <submittedName>
        <fullName evidence="8">Pyridoxal-dependent decarboxylase-like protein</fullName>
    </submittedName>
</protein>
<dbReference type="GO" id="GO:0030170">
    <property type="term" value="F:pyridoxal phosphate binding"/>
    <property type="evidence" value="ECO:0007669"/>
    <property type="project" value="InterPro"/>
</dbReference>
<sequence>MKYWKKYSKEKLIKRIDKALESTIDFQNSKYLGYPVSRLDENVFNTSGTFLNNSPLLKSFIANPNNIGCHTLGKSEEAFKGSQELEKEVIRVLAVDIFKAKENEYDGYIATGGTEANIQALWIYRNLYKKEFDATLDEMVILSSEDTHYSVHKGSNLLSIDTVSIPVDFNLREIIAPELDNIVKKLISEGKKYFMVISNMATTMFGSVDNPDIYAEILSKYKVKFKIHIDGAFGGFIYPISNRNSTLNFENPNISSITIDAHKMLQAPYGTGVFLCRKGLIENVLTKEAQYVDGMDLTIVGSRSGANAIAVWMILFSYGYYGWFEKINTLLLRTDWFAKQLDALNIEYFRDPFMNIVTIKSEYVPEKLAHKYGLVPDTHSGKNSWYKVIMMDHVEIDDLLKFVEELTNISIS</sequence>
<comment type="cofactor">
    <cofactor evidence="1 6 7">
        <name>pyridoxal 5'-phosphate</name>
        <dbReference type="ChEBI" id="CHEBI:597326"/>
    </cofactor>
</comment>
<proteinExistence type="inferred from homology"/>
<dbReference type="PANTHER" id="PTHR46101">
    <property type="match status" value="1"/>
</dbReference>
<dbReference type="RefSeq" id="WP_115878029.1">
    <property type="nucleotide sequence ID" value="NZ_QTTQ01000009.1"/>
</dbReference>
<evidence type="ECO:0000313" key="9">
    <source>
        <dbReference type="Proteomes" id="UP000256429"/>
    </source>
</evidence>
<keyword evidence="9" id="KW-1185">Reference proteome</keyword>
<evidence type="ECO:0000256" key="2">
    <source>
        <dbReference type="ARBA" id="ARBA00009533"/>
    </source>
</evidence>
<evidence type="ECO:0000256" key="5">
    <source>
        <dbReference type="ARBA" id="ARBA00023239"/>
    </source>
</evidence>
<dbReference type="Proteomes" id="UP000256429">
    <property type="component" value="Unassembled WGS sequence"/>
</dbReference>
<evidence type="ECO:0000313" key="8">
    <source>
        <dbReference type="EMBL" id="REE83364.1"/>
    </source>
</evidence>
<comment type="similarity">
    <text evidence="2 7">Belongs to the group II decarboxylase family.</text>
</comment>
<dbReference type="GO" id="GO:0019752">
    <property type="term" value="P:carboxylic acid metabolic process"/>
    <property type="evidence" value="ECO:0007669"/>
    <property type="project" value="InterPro"/>
</dbReference>
<dbReference type="SUPFAM" id="SSF53383">
    <property type="entry name" value="PLP-dependent transferases"/>
    <property type="match status" value="1"/>
</dbReference>